<evidence type="ECO:0000313" key="3">
    <source>
        <dbReference type="Proteomes" id="UP000236569"/>
    </source>
</evidence>
<evidence type="ECO:0000313" key="2">
    <source>
        <dbReference type="EMBL" id="GBF05681.1"/>
    </source>
</evidence>
<reference evidence="3" key="1">
    <citation type="submission" date="2018-01" db="EMBL/GenBank/DDBJ databases">
        <title>Draft Genome Sequence of the Radioresistant Bacterium Deinococcus aerius TR0125, Isolated from the Higher Atmosphere above Japan.</title>
        <authorList>
            <person name="Satoh K."/>
            <person name="Arai H."/>
            <person name="Sanzen T."/>
            <person name="Kawaguchi Y."/>
            <person name="Hayashi H."/>
            <person name="Yokobori S."/>
            <person name="Yamagishi A."/>
            <person name="Oono Y."/>
            <person name="Narumi I."/>
        </authorList>
    </citation>
    <scope>NUCLEOTIDE SEQUENCE [LARGE SCALE GENOMIC DNA]</scope>
    <source>
        <strain evidence="3">TR0125</strain>
    </source>
</reference>
<comment type="caution">
    <text evidence="2">The sequence shown here is derived from an EMBL/GenBank/DDBJ whole genome shotgun (WGS) entry which is preliminary data.</text>
</comment>
<dbReference type="AlphaFoldDB" id="A0A2I9DL66"/>
<gene>
    <name evidence="2" type="ORF">DAERI_050190</name>
</gene>
<dbReference type="Pfam" id="PF01850">
    <property type="entry name" value="PIN"/>
    <property type="match status" value="1"/>
</dbReference>
<dbReference type="RefSeq" id="WP_103129103.1">
    <property type="nucleotide sequence ID" value="NZ_BFAG01000005.1"/>
</dbReference>
<keyword evidence="3" id="KW-1185">Reference proteome</keyword>
<name>A0A2I9DL66_9DEIO</name>
<dbReference type="OrthoDB" id="69291at2"/>
<sequence length="132" mass="14215">MRVLTDADVIPRFVLEDHPELAPRAVALFERAAVGAVQLVIPPTVPAECFSTLKTLYKLPRAEVASGLLKVLNLPGAVVPEEQAVTEALRRLKERRVDFADAYLAALGRTLALPVASFDGDLRTLGADVLDA</sequence>
<dbReference type="InterPro" id="IPR002716">
    <property type="entry name" value="PIN_dom"/>
</dbReference>
<proteinExistence type="predicted"/>
<accession>A0A2I9DL66</accession>
<dbReference type="EMBL" id="BFAG01000005">
    <property type="protein sequence ID" value="GBF05681.1"/>
    <property type="molecule type" value="Genomic_DNA"/>
</dbReference>
<organism evidence="2 3">
    <name type="scientific">Deinococcus aerius</name>
    <dbReference type="NCBI Taxonomy" id="200253"/>
    <lineage>
        <taxon>Bacteria</taxon>
        <taxon>Thermotogati</taxon>
        <taxon>Deinococcota</taxon>
        <taxon>Deinococci</taxon>
        <taxon>Deinococcales</taxon>
        <taxon>Deinococcaceae</taxon>
        <taxon>Deinococcus</taxon>
    </lineage>
</organism>
<dbReference type="Gene3D" id="3.40.50.1010">
    <property type="entry name" value="5'-nuclease"/>
    <property type="match status" value="1"/>
</dbReference>
<dbReference type="InterPro" id="IPR029060">
    <property type="entry name" value="PIN-like_dom_sf"/>
</dbReference>
<protein>
    <submittedName>
        <fullName evidence="2">Ribonuclease VapC</fullName>
    </submittedName>
</protein>
<dbReference type="SUPFAM" id="SSF88723">
    <property type="entry name" value="PIN domain-like"/>
    <property type="match status" value="1"/>
</dbReference>
<evidence type="ECO:0000259" key="1">
    <source>
        <dbReference type="Pfam" id="PF01850"/>
    </source>
</evidence>
<dbReference type="Proteomes" id="UP000236569">
    <property type="component" value="Unassembled WGS sequence"/>
</dbReference>
<feature type="domain" description="PIN" evidence="1">
    <location>
        <begin position="5"/>
        <end position="124"/>
    </location>
</feature>